<accession>A0A975KBU0</accession>
<evidence type="ECO:0000313" key="1">
    <source>
        <dbReference type="EMBL" id="QUT07743.1"/>
    </source>
</evidence>
<evidence type="ECO:0000313" key="2">
    <source>
        <dbReference type="Proteomes" id="UP000681425"/>
    </source>
</evidence>
<dbReference type="AlphaFoldDB" id="A0A975KBU0"/>
<reference evidence="1" key="1">
    <citation type="submission" date="2021-04" db="EMBL/GenBank/DDBJ databases">
        <title>Isolation of p-tert-butylphenol degrading bacteria Sphingobium phenoxybenzoativorans Tas13 from active sludge.</title>
        <authorList>
            <person name="Li Y."/>
        </authorList>
    </citation>
    <scope>NUCLEOTIDE SEQUENCE</scope>
    <source>
        <strain evidence="1">Tas13</strain>
    </source>
</reference>
<dbReference type="KEGG" id="spph:KFK14_10370"/>
<dbReference type="RefSeq" id="WP_212610729.1">
    <property type="nucleotide sequence ID" value="NZ_CP073910.1"/>
</dbReference>
<dbReference type="EMBL" id="CP073910">
    <property type="protein sequence ID" value="QUT07743.1"/>
    <property type="molecule type" value="Genomic_DNA"/>
</dbReference>
<sequence length="118" mass="13516">MRLIDSGQFTESLKLFSPDAMIATPLFNDGVPMNFEEFREFVHEYERNASPEERAGNHEVDRVFEIEGASIIEGFIKAPGISRYYMTSARYNSEGLITKYGFLIWAVEDPETIKILRG</sequence>
<gene>
    <name evidence="1" type="ORF">KFK14_10370</name>
</gene>
<keyword evidence="2" id="KW-1185">Reference proteome</keyword>
<protein>
    <submittedName>
        <fullName evidence="1">Uncharacterized protein</fullName>
    </submittedName>
</protein>
<organism evidence="1 2">
    <name type="scientific">Sphingobium phenoxybenzoativorans</name>
    <dbReference type="NCBI Taxonomy" id="1592790"/>
    <lineage>
        <taxon>Bacteria</taxon>
        <taxon>Pseudomonadati</taxon>
        <taxon>Pseudomonadota</taxon>
        <taxon>Alphaproteobacteria</taxon>
        <taxon>Sphingomonadales</taxon>
        <taxon>Sphingomonadaceae</taxon>
        <taxon>Sphingobium</taxon>
    </lineage>
</organism>
<name>A0A975KBU0_9SPHN</name>
<dbReference type="Proteomes" id="UP000681425">
    <property type="component" value="Chromosome"/>
</dbReference>
<proteinExistence type="predicted"/>